<dbReference type="SUPFAM" id="SSF53850">
    <property type="entry name" value="Periplasmic binding protein-like II"/>
    <property type="match status" value="1"/>
</dbReference>
<dbReference type="PANTHER" id="PTHR30429:SF1">
    <property type="entry name" value="D-METHIONINE-BINDING LIPOPROTEIN METQ-RELATED"/>
    <property type="match status" value="1"/>
</dbReference>
<evidence type="ECO:0000256" key="6">
    <source>
        <dbReference type="PIRNR" id="PIRNR002854"/>
    </source>
</evidence>
<dbReference type="Pfam" id="PF03180">
    <property type="entry name" value="Lipoprotein_9"/>
    <property type="match status" value="1"/>
</dbReference>
<keyword evidence="8" id="KW-1185">Reference proteome</keyword>
<dbReference type="GO" id="GO:0016020">
    <property type="term" value="C:membrane"/>
    <property type="evidence" value="ECO:0007669"/>
    <property type="project" value="UniProtKB-SubCell"/>
</dbReference>
<evidence type="ECO:0000256" key="3">
    <source>
        <dbReference type="ARBA" id="ARBA00023136"/>
    </source>
</evidence>
<keyword evidence="5 6" id="KW-0449">Lipoprotein</keyword>
<dbReference type="AlphaFoldDB" id="A0A369KNK4"/>
<organism evidence="7 8">
    <name type="scientific">Spirobacillus cienkowskii</name>
    <dbReference type="NCBI Taxonomy" id="495820"/>
    <lineage>
        <taxon>Bacteria</taxon>
        <taxon>Pseudomonadati</taxon>
        <taxon>Bdellovibrionota</taxon>
        <taxon>Oligoflexia</taxon>
        <taxon>Silvanigrellales</taxon>
        <taxon>Spirobacillus</taxon>
    </lineage>
</organism>
<keyword evidence="2" id="KW-0732">Signal</keyword>
<accession>A0A369KNK4</accession>
<dbReference type="PIRSF" id="PIRSF002854">
    <property type="entry name" value="MetQ"/>
    <property type="match status" value="1"/>
</dbReference>
<dbReference type="EMBL" id="QOVW01000103">
    <property type="protein sequence ID" value="RDB35122.1"/>
    <property type="molecule type" value="Genomic_DNA"/>
</dbReference>
<evidence type="ECO:0000256" key="5">
    <source>
        <dbReference type="ARBA" id="ARBA00023288"/>
    </source>
</evidence>
<dbReference type="PANTHER" id="PTHR30429">
    <property type="entry name" value="D-METHIONINE-BINDING LIPOPROTEIN METQ"/>
    <property type="match status" value="1"/>
</dbReference>
<dbReference type="CDD" id="cd13598">
    <property type="entry name" value="PBP2_lipoprotein_IlpA_like"/>
    <property type="match status" value="1"/>
</dbReference>
<keyword evidence="3" id="KW-0472">Membrane</keyword>
<comment type="caution">
    <text evidence="7">The sequence shown here is derived from an EMBL/GenBank/DDBJ whole genome shotgun (WGS) entry which is preliminary data.</text>
</comment>
<sequence>MTLKCIIKFVFLPVLLFLKINLLFAEETIKIGITAGPSVQIMEVAKKIAKEKYNLNFKIVPFVDYQMPNEALNSGDLDANIFQTVSFLNQAIEKRGYKLAIVANTFIYPMGIYSRKIKNINQIKEKDSIIIPNDTSNQGRALVLLQNAGLIKLRHNAGELPNLKDIVQNPKSLTIRTVDAAQAARASYDVTAVVLNNDFVLNAGFKPAEALVRENPTTAKSYVNVIVVRQVDKDKKIFQTLKAIMNSDEIKKKTEELFPGAVPAW</sequence>
<keyword evidence="4" id="KW-0564">Palmitate</keyword>
<comment type="similarity">
    <text evidence="6">Belongs to the nlpA lipoprotein family.</text>
</comment>
<reference evidence="7" key="1">
    <citation type="submission" date="2018-04" db="EMBL/GenBank/DDBJ databases">
        <title>Draft genome sequence of the Candidatus Spirobacillus cienkowskii, a pathogen of freshwater Daphnia species, reconstructed from hemolymph metagenomic reads.</title>
        <authorList>
            <person name="Bresciani L."/>
            <person name="Lemos L.N."/>
            <person name="Wale N."/>
            <person name="Lin J.Y."/>
            <person name="Fernandes G.R."/>
            <person name="Duffy M.A."/>
            <person name="Rodrigues J.M."/>
        </authorList>
    </citation>
    <scope>NUCLEOTIDE SEQUENCE [LARGE SCALE GENOMIC DNA]</scope>
    <source>
        <strain evidence="7">Binning01</strain>
    </source>
</reference>
<name>A0A369KNK4_9BACT</name>
<evidence type="ECO:0000313" key="7">
    <source>
        <dbReference type="EMBL" id="RDB35122.1"/>
    </source>
</evidence>
<dbReference type="InterPro" id="IPR004872">
    <property type="entry name" value="Lipoprotein_NlpA"/>
</dbReference>
<dbReference type="Proteomes" id="UP000253934">
    <property type="component" value="Unassembled WGS sequence"/>
</dbReference>
<evidence type="ECO:0000256" key="1">
    <source>
        <dbReference type="ARBA" id="ARBA00004635"/>
    </source>
</evidence>
<dbReference type="Gene3D" id="3.40.190.10">
    <property type="entry name" value="Periplasmic binding protein-like II"/>
    <property type="match status" value="2"/>
</dbReference>
<gene>
    <name evidence="7" type="ORF">DCC88_11780</name>
</gene>
<evidence type="ECO:0000313" key="8">
    <source>
        <dbReference type="Proteomes" id="UP000253934"/>
    </source>
</evidence>
<comment type="subcellular location">
    <subcellularLocation>
        <location evidence="1">Membrane</location>
        <topology evidence="1">Lipid-anchor</topology>
    </subcellularLocation>
</comment>
<evidence type="ECO:0000256" key="2">
    <source>
        <dbReference type="ARBA" id="ARBA00022729"/>
    </source>
</evidence>
<proteinExistence type="inferred from homology"/>
<protein>
    <recommendedName>
        <fullName evidence="6">Lipoprotein</fullName>
    </recommendedName>
</protein>
<evidence type="ECO:0000256" key="4">
    <source>
        <dbReference type="ARBA" id="ARBA00023139"/>
    </source>
</evidence>